<comment type="cofactor">
    <cofactor evidence="1">
        <name>Fe(2+)</name>
        <dbReference type="ChEBI" id="CHEBI:29033"/>
    </cofactor>
</comment>
<evidence type="ECO:0000256" key="3">
    <source>
        <dbReference type="ARBA" id="ARBA00023004"/>
    </source>
</evidence>
<dbReference type="Gene3D" id="2.60.120.650">
    <property type="entry name" value="Cupin"/>
    <property type="match status" value="1"/>
</dbReference>
<dbReference type="EMBL" id="JAICCF010000003">
    <property type="protein sequence ID" value="MBW8685990.1"/>
    <property type="molecule type" value="Genomic_DNA"/>
</dbReference>
<keyword evidence="2" id="KW-0479">Metal-binding</keyword>
<feature type="domain" description="JmjC" evidence="4">
    <location>
        <begin position="129"/>
        <end position="225"/>
    </location>
</feature>
<dbReference type="PANTHER" id="PTHR13096:SF8">
    <property type="entry name" value="RIBOSOMAL OXYGENASE 1"/>
    <property type="match status" value="1"/>
</dbReference>
<dbReference type="InterPro" id="IPR003347">
    <property type="entry name" value="JmjC_dom"/>
</dbReference>
<name>A0ABS7GE94_9BACT</name>
<keyword evidence="6" id="KW-1185">Reference proteome</keyword>
<reference evidence="5 6" key="1">
    <citation type="submission" date="2021-08" db="EMBL/GenBank/DDBJ databases">
        <title>The genome sequence of Chitinophaga sp. B61.</title>
        <authorList>
            <person name="Zhang X."/>
        </authorList>
    </citation>
    <scope>NUCLEOTIDE SEQUENCE [LARGE SCALE GENOMIC DNA]</scope>
    <source>
        <strain evidence="5 6">B61</strain>
    </source>
</reference>
<dbReference type="InterPro" id="IPR039994">
    <property type="entry name" value="NO66-like"/>
</dbReference>
<proteinExistence type="predicted"/>
<evidence type="ECO:0000313" key="5">
    <source>
        <dbReference type="EMBL" id="MBW8685990.1"/>
    </source>
</evidence>
<evidence type="ECO:0000256" key="1">
    <source>
        <dbReference type="ARBA" id="ARBA00001954"/>
    </source>
</evidence>
<accession>A0ABS7GE94</accession>
<evidence type="ECO:0000256" key="2">
    <source>
        <dbReference type="ARBA" id="ARBA00022723"/>
    </source>
</evidence>
<dbReference type="RefSeq" id="WP_220251314.1">
    <property type="nucleotide sequence ID" value="NZ_JAICCF010000003.1"/>
</dbReference>
<dbReference type="Proteomes" id="UP000812961">
    <property type="component" value="Unassembled WGS sequence"/>
</dbReference>
<gene>
    <name evidence="5" type="ORF">K1Y79_16745</name>
</gene>
<protein>
    <submittedName>
        <fullName evidence="5">Cupin domain-containing protein</fullName>
    </submittedName>
</protein>
<dbReference type="SUPFAM" id="SSF51197">
    <property type="entry name" value="Clavaminate synthase-like"/>
    <property type="match status" value="1"/>
</dbReference>
<sequence>MIINLSGILSPYSKTSFLQDYFEQSVLVVNRQDAHFFQAFPLFDDIASLIEKAVSPAAYAVVLEDSAGALAAEQYMHIRSLPGNIKFKYGVDINKVFQLYSSGAAIVVVNNLHEQFAAVDQLKYSLEAELGCTCDSHILLQAAGAVPSRAAYETTEMFILQLSGRTQWKICEGPIQQPLSSQTDIPFDADQLPVVSECTTAAGDTLYIPRGYVYTAYATDENAVLLKVKCTFIPYLRLLLDQLKDIGLSSDLLRRSGFLHPTDNTTGPAEATDMLTAQLNRQLTVEALESLYMRRRPVK</sequence>
<dbReference type="PANTHER" id="PTHR13096">
    <property type="entry name" value="MINA53 MYC INDUCED NUCLEAR ANTIGEN"/>
    <property type="match status" value="1"/>
</dbReference>
<evidence type="ECO:0000313" key="6">
    <source>
        <dbReference type="Proteomes" id="UP000812961"/>
    </source>
</evidence>
<dbReference type="Pfam" id="PF08007">
    <property type="entry name" value="JmjC_2"/>
    <property type="match status" value="1"/>
</dbReference>
<evidence type="ECO:0000259" key="4">
    <source>
        <dbReference type="Pfam" id="PF08007"/>
    </source>
</evidence>
<organism evidence="5 6">
    <name type="scientific">Chitinophaga rhizophila</name>
    <dbReference type="NCBI Taxonomy" id="2866212"/>
    <lineage>
        <taxon>Bacteria</taxon>
        <taxon>Pseudomonadati</taxon>
        <taxon>Bacteroidota</taxon>
        <taxon>Chitinophagia</taxon>
        <taxon>Chitinophagales</taxon>
        <taxon>Chitinophagaceae</taxon>
        <taxon>Chitinophaga</taxon>
    </lineage>
</organism>
<keyword evidence="3" id="KW-0408">Iron</keyword>
<comment type="caution">
    <text evidence="5">The sequence shown here is derived from an EMBL/GenBank/DDBJ whole genome shotgun (WGS) entry which is preliminary data.</text>
</comment>